<gene>
    <name evidence="1" type="ORF">LX32DRAFT_452396</name>
</gene>
<name>A0AAD9HE36_9PEZI</name>
<dbReference type="AlphaFoldDB" id="A0AAD9HE36"/>
<dbReference type="EMBL" id="MU842900">
    <property type="protein sequence ID" value="KAK2027190.1"/>
    <property type="molecule type" value="Genomic_DNA"/>
</dbReference>
<protein>
    <submittedName>
        <fullName evidence="1">Uncharacterized protein</fullName>
    </submittedName>
</protein>
<accession>A0AAD9HE36</accession>
<organism evidence="1 2">
    <name type="scientific">Colletotrichum zoysiae</name>
    <dbReference type="NCBI Taxonomy" id="1216348"/>
    <lineage>
        <taxon>Eukaryota</taxon>
        <taxon>Fungi</taxon>
        <taxon>Dikarya</taxon>
        <taxon>Ascomycota</taxon>
        <taxon>Pezizomycotina</taxon>
        <taxon>Sordariomycetes</taxon>
        <taxon>Hypocreomycetidae</taxon>
        <taxon>Glomerellales</taxon>
        <taxon>Glomerellaceae</taxon>
        <taxon>Colletotrichum</taxon>
        <taxon>Colletotrichum graminicola species complex</taxon>
    </lineage>
</organism>
<evidence type="ECO:0000313" key="2">
    <source>
        <dbReference type="Proteomes" id="UP001232148"/>
    </source>
</evidence>
<evidence type="ECO:0000313" key="1">
    <source>
        <dbReference type="EMBL" id="KAK2027190.1"/>
    </source>
</evidence>
<dbReference type="Proteomes" id="UP001232148">
    <property type="component" value="Unassembled WGS sequence"/>
</dbReference>
<reference evidence="1" key="1">
    <citation type="submission" date="2021-06" db="EMBL/GenBank/DDBJ databases">
        <title>Comparative genomics, transcriptomics and evolutionary studies reveal genomic signatures of adaptation to plant cell wall in hemibiotrophic fungi.</title>
        <authorList>
            <consortium name="DOE Joint Genome Institute"/>
            <person name="Baroncelli R."/>
            <person name="Diaz J.F."/>
            <person name="Benocci T."/>
            <person name="Peng M."/>
            <person name="Battaglia E."/>
            <person name="Haridas S."/>
            <person name="Andreopoulos W."/>
            <person name="Labutti K."/>
            <person name="Pangilinan J."/>
            <person name="Floch G.L."/>
            <person name="Makela M.R."/>
            <person name="Henrissat B."/>
            <person name="Grigoriev I.V."/>
            <person name="Crouch J.A."/>
            <person name="De Vries R.P."/>
            <person name="Sukno S.A."/>
            <person name="Thon M.R."/>
        </authorList>
    </citation>
    <scope>NUCLEOTIDE SEQUENCE</scope>
    <source>
        <strain evidence="1">MAFF235873</strain>
    </source>
</reference>
<proteinExistence type="predicted"/>
<comment type="caution">
    <text evidence="1">The sequence shown here is derived from an EMBL/GenBank/DDBJ whole genome shotgun (WGS) entry which is preliminary data.</text>
</comment>
<keyword evidence="2" id="KW-1185">Reference proteome</keyword>
<sequence length="199" mass="21465">MRVPAFGFLLHDPLLGRRAGTVFGLRRRCWLMAGSNIARLVVSSGVSVGETLTIYKLYNFLDNFNAHGAGNPDFGIPCVRCELRVVAVWSLEPLSMIGCKTSAFSVPSMLTAAPAVQAQMWSNLLDSDHLGVKLGHCYAECVGNGLVILFAFASDDGGRGVQADIYGSAKAYSLLDQLMIDSLGWNVRHDSALRLNPSS</sequence>